<comment type="caution">
    <text evidence="1">The sequence shown here is derived from an EMBL/GenBank/DDBJ whole genome shotgun (WGS) entry which is preliminary data.</text>
</comment>
<dbReference type="VEuPathDB" id="FungiDB:P175DRAFT_026814"/>
<evidence type="ECO:0000313" key="1">
    <source>
        <dbReference type="EMBL" id="PTU24277.1"/>
    </source>
</evidence>
<accession>A0A2T5M6W2</accession>
<gene>
    <name evidence="1" type="ORF">P175DRAFT_026814</name>
</gene>
<dbReference type="OrthoDB" id="5327538at2759"/>
<sequence length="228" mass="25796">MPSPKFAFSKSWKPKDSPWAAKLQGSSLTFENTVGYPFLALTWISGSPLLWSDDFPTRPLRDKVLNQVAVIHASLIECTKATGRVTATDHFTRIINNKFRRVRDGLLPETTEQDCFDQLNNLSNRRPVSLDSSASSSFFPCHRVSSSRKIERLTPHHFGPKHHKRWRGWSGFYLQRMLTLMLAFWSQAPAKGCINGSRVTGGGFRPVETPAIASEKNNNNKLQILVWP</sequence>
<dbReference type="AlphaFoldDB" id="A0A2T5M6W2"/>
<dbReference type="RefSeq" id="XP_040755669.1">
    <property type="nucleotide sequence ID" value="XM_040892738.1"/>
</dbReference>
<dbReference type="EMBL" id="MSFN02000001">
    <property type="protein sequence ID" value="PTU24277.1"/>
    <property type="molecule type" value="Genomic_DNA"/>
</dbReference>
<evidence type="ECO:0000313" key="2">
    <source>
        <dbReference type="Proteomes" id="UP000244073"/>
    </source>
</evidence>
<organism evidence="1 2">
    <name type="scientific">Aspergillus ochraceoroseus IBT 24754</name>
    <dbReference type="NCBI Taxonomy" id="1392256"/>
    <lineage>
        <taxon>Eukaryota</taxon>
        <taxon>Fungi</taxon>
        <taxon>Dikarya</taxon>
        <taxon>Ascomycota</taxon>
        <taxon>Pezizomycotina</taxon>
        <taxon>Eurotiomycetes</taxon>
        <taxon>Eurotiomycetidae</taxon>
        <taxon>Eurotiales</taxon>
        <taxon>Aspergillaceae</taxon>
        <taxon>Aspergillus</taxon>
        <taxon>Aspergillus subgen. Nidulantes</taxon>
    </lineage>
</organism>
<name>A0A2T5M6W2_9EURO</name>
<protein>
    <submittedName>
        <fullName evidence="1">Uncharacterized protein</fullName>
    </submittedName>
</protein>
<dbReference type="GeneID" id="63809620"/>
<reference evidence="1 2" key="1">
    <citation type="journal article" date="2018" name="Proc. Natl. Acad. Sci. U.S.A.">
        <title>Linking secondary metabolites to gene clusters through genome sequencing of six diverse Aspergillus species.</title>
        <authorList>
            <person name="Kaerboelling I."/>
            <person name="Vesth T.C."/>
            <person name="Frisvad J.C."/>
            <person name="Nybo J.L."/>
            <person name="Theobald S."/>
            <person name="Kuo A."/>
            <person name="Bowyer P."/>
            <person name="Matsuda Y."/>
            <person name="Mondo S."/>
            <person name="Lyhne E.K."/>
            <person name="Kogle M.E."/>
            <person name="Clum A."/>
            <person name="Lipzen A."/>
            <person name="Salamov A."/>
            <person name="Ngan C.Y."/>
            <person name="Daum C."/>
            <person name="Chiniquy J."/>
            <person name="Barry K."/>
            <person name="LaButti K."/>
            <person name="Haridas S."/>
            <person name="Simmons B.A."/>
            <person name="Magnuson J.K."/>
            <person name="Mortensen U.H."/>
            <person name="Larsen T.O."/>
            <person name="Grigoriev I.V."/>
            <person name="Baker S.E."/>
            <person name="Andersen M.R."/>
        </authorList>
    </citation>
    <scope>NUCLEOTIDE SEQUENCE [LARGE SCALE GENOMIC DNA]</scope>
    <source>
        <strain evidence="1 2">IBT 24754</strain>
    </source>
</reference>
<proteinExistence type="predicted"/>
<dbReference type="Proteomes" id="UP000244073">
    <property type="component" value="Unassembled WGS sequence"/>
</dbReference>